<dbReference type="PANTHER" id="PTHR12558:SF13">
    <property type="entry name" value="CELL DIVISION CYCLE PROTEIN 27 HOMOLOG"/>
    <property type="match status" value="1"/>
</dbReference>
<evidence type="ECO:0000256" key="3">
    <source>
        <dbReference type="PROSITE-ProRule" id="PRU00339"/>
    </source>
</evidence>
<dbReference type="InterPro" id="IPR019734">
    <property type="entry name" value="TPR_rpt"/>
</dbReference>
<dbReference type="Pfam" id="PF00515">
    <property type="entry name" value="TPR_1"/>
    <property type="match status" value="1"/>
</dbReference>
<evidence type="ECO:0000313" key="5">
    <source>
        <dbReference type="EMBL" id="KAK3253653.1"/>
    </source>
</evidence>
<feature type="repeat" description="TPR" evidence="3">
    <location>
        <begin position="215"/>
        <end position="248"/>
    </location>
</feature>
<evidence type="ECO:0000256" key="1">
    <source>
        <dbReference type="ARBA" id="ARBA00022803"/>
    </source>
</evidence>
<keyword evidence="6" id="KW-1185">Reference proteome</keyword>
<evidence type="ECO:0000256" key="4">
    <source>
        <dbReference type="SAM" id="Phobius"/>
    </source>
</evidence>
<keyword evidence="4" id="KW-0812">Transmembrane</keyword>
<dbReference type="GO" id="GO:0051301">
    <property type="term" value="P:cell division"/>
    <property type="evidence" value="ECO:0007669"/>
    <property type="project" value="UniProtKB-KW"/>
</dbReference>
<reference evidence="5 6" key="1">
    <citation type="journal article" date="2015" name="Genome Biol. Evol.">
        <title>Comparative Genomics of a Bacterivorous Green Alga Reveals Evolutionary Causalities and Consequences of Phago-Mixotrophic Mode of Nutrition.</title>
        <authorList>
            <person name="Burns J.A."/>
            <person name="Paasch A."/>
            <person name="Narechania A."/>
            <person name="Kim E."/>
        </authorList>
    </citation>
    <scope>NUCLEOTIDE SEQUENCE [LARGE SCALE GENOMIC DNA]</scope>
    <source>
        <strain evidence="5 6">PLY_AMNH</strain>
    </source>
</reference>
<dbReference type="Pfam" id="PF13181">
    <property type="entry name" value="TPR_8"/>
    <property type="match status" value="1"/>
</dbReference>
<dbReference type="GO" id="GO:0016567">
    <property type="term" value="P:protein ubiquitination"/>
    <property type="evidence" value="ECO:0007669"/>
    <property type="project" value="TreeGrafter"/>
</dbReference>
<name>A0AAE0CFY1_9CHLO</name>
<evidence type="ECO:0000256" key="2">
    <source>
        <dbReference type="ARBA" id="ARBA00038210"/>
    </source>
</evidence>
<organism evidence="5 6">
    <name type="scientific">Cymbomonas tetramitiformis</name>
    <dbReference type="NCBI Taxonomy" id="36881"/>
    <lineage>
        <taxon>Eukaryota</taxon>
        <taxon>Viridiplantae</taxon>
        <taxon>Chlorophyta</taxon>
        <taxon>Pyramimonadophyceae</taxon>
        <taxon>Pyramimonadales</taxon>
        <taxon>Pyramimonadaceae</taxon>
        <taxon>Cymbomonas</taxon>
    </lineage>
</organism>
<evidence type="ECO:0000313" key="6">
    <source>
        <dbReference type="Proteomes" id="UP001190700"/>
    </source>
</evidence>
<protein>
    <submittedName>
        <fullName evidence="5">Cell division cycle protein 27</fullName>
    </submittedName>
</protein>
<keyword evidence="4" id="KW-0472">Membrane</keyword>
<proteinExistence type="inferred from homology"/>
<feature type="transmembrane region" description="Helical" evidence="4">
    <location>
        <begin position="12"/>
        <end position="33"/>
    </location>
</feature>
<dbReference type="GO" id="GO:0007091">
    <property type="term" value="P:metaphase/anaphase transition of mitotic cell cycle"/>
    <property type="evidence" value="ECO:0007669"/>
    <property type="project" value="TreeGrafter"/>
</dbReference>
<comment type="similarity">
    <text evidence="2">Belongs to the APC3/CDC27 family.</text>
</comment>
<dbReference type="PROSITE" id="PS50005">
    <property type="entry name" value="TPR"/>
    <property type="match status" value="3"/>
</dbReference>
<dbReference type="PANTHER" id="PTHR12558">
    <property type="entry name" value="CELL DIVISION CYCLE 16,23,27"/>
    <property type="match status" value="1"/>
</dbReference>
<feature type="repeat" description="TPR" evidence="3">
    <location>
        <begin position="79"/>
        <end position="112"/>
    </location>
</feature>
<dbReference type="SUPFAM" id="SSF48452">
    <property type="entry name" value="TPR-like"/>
    <property type="match status" value="1"/>
</dbReference>
<keyword evidence="5" id="KW-0131">Cell cycle</keyword>
<dbReference type="AlphaFoldDB" id="A0AAE0CFY1"/>
<dbReference type="EMBL" id="LGRX02024703">
    <property type="protein sequence ID" value="KAK3253653.1"/>
    <property type="molecule type" value="Genomic_DNA"/>
</dbReference>
<dbReference type="Pfam" id="PF13432">
    <property type="entry name" value="TPR_16"/>
    <property type="match status" value="1"/>
</dbReference>
<dbReference type="SMART" id="SM00028">
    <property type="entry name" value="TPR"/>
    <property type="match status" value="5"/>
</dbReference>
<keyword evidence="5" id="KW-0132">Cell division</keyword>
<accession>A0AAE0CFY1</accession>
<comment type="caution">
    <text evidence="5">The sequence shown here is derived from an EMBL/GenBank/DDBJ whole genome shotgun (WGS) entry which is preliminary data.</text>
</comment>
<dbReference type="GO" id="GO:0031145">
    <property type="term" value="P:anaphase-promoting complex-dependent catabolic process"/>
    <property type="evidence" value="ECO:0007669"/>
    <property type="project" value="TreeGrafter"/>
</dbReference>
<sequence length="272" mass="30417">MWADIPVRRHLALLYTLAGVLVAVAGYAVVVFGSGSRVLEAVAGDSVAVFGSGSRVLVAVARDAVVVFGSGSRLDSNFAYAHTLCGHEYFANEDFEKGLVCFRNAIKIDERHYNAWYGLGTIYYRQEKYVNAEYHFGRALKINTRSSVLHCYRGMALHALNRNSEALDCLQAAIRLDWKNPLAKFEKASVLLSEERYEEALAELEILKDFAPREASVFFLMGKIYKKLDRTKQAMLNFSTALDLKPASSDVNLIKSAIEKLQMPEDSEDEEL</sequence>
<dbReference type="Proteomes" id="UP001190700">
    <property type="component" value="Unassembled WGS sequence"/>
</dbReference>
<keyword evidence="1 3" id="KW-0802">TPR repeat</keyword>
<feature type="repeat" description="TPR" evidence="3">
    <location>
        <begin position="113"/>
        <end position="146"/>
    </location>
</feature>
<dbReference type="GO" id="GO:0005737">
    <property type="term" value="C:cytoplasm"/>
    <property type="evidence" value="ECO:0007669"/>
    <property type="project" value="TreeGrafter"/>
</dbReference>
<dbReference type="Gene3D" id="1.25.40.10">
    <property type="entry name" value="Tetratricopeptide repeat domain"/>
    <property type="match status" value="2"/>
</dbReference>
<dbReference type="GO" id="GO:0005680">
    <property type="term" value="C:anaphase-promoting complex"/>
    <property type="evidence" value="ECO:0007669"/>
    <property type="project" value="TreeGrafter"/>
</dbReference>
<keyword evidence="4" id="KW-1133">Transmembrane helix</keyword>
<gene>
    <name evidence="5" type="ORF">CYMTET_37105</name>
</gene>
<dbReference type="InterPro" id="IPR011990">
    <property type="entry name" value="TPR-like_helical_dom_sf"/>
</dbReference>